<organism evidence="1 2">
    <name type="scientific">Faecalispora sporosphaeroides</name>
    <dbReference type="NCBI Taxonomy" id="1549"/>
    <lineage>
        <taxon>Bacteria</taxon>
        <taxon>Bacillati</taxon>
        <taxon>Bacillota</taxon>
        <taxon>Clostridia</taxon>
        <taxon>Eubacteriales</taxon>
        <taxon>Oscillospiraceae</taxon>
        <taxon>Faecalispora</taxon>
    </lineage>
</organism>
<evidence type="ECO:0000313" key="1">
    <source>
        <dbReference type="EMBL" id="MBE6833431.1"/>
    </source>
</evidence>
<dbReference type="AlphaFoldDB" id="A0A928Q3Z0"/>
<dbReference type="Proteomes" id="UP000754750">
    <property type="component" value="Unassembled WGS sequence"/>
</dbReference>
<proteinExistence type="predicted"/>
<accession>A0A928Q3Z0</accession>
<gene>
    <name evidence="1" type="ORF">E7512_07615</name>
</gene>
<protein>
    <submittedName>
        <fullName evidence="1">Uncharacterized protein</fullName>
    </submittedName>
</protein>
<sequence>MNPQAILERFLCLSGLSPEEAQPWQGLCEEAMQELSARVLTGAEGGTALLNAAAAALAFYRFCTAQSSTPESNFAAGDVRVTKSAAGMEAARRFWLEARRAAAPYLRDEEFYFRQVRS</sequence>
<reference evidence="1" key="1">
    <citation type="submission" date="2019-04" db="EMBL/GenBank/DDBJ databases">
        <title>Evolution of Biomass-Degrading Anaerobic Consortia Revealed by Metagenomics.</title>
        <authorList>
            <person name="Peng X."/>
        </authorList>
    </citation>
    <scope>NUCLEOTIDE SEQUENCE</scope>
    <source>
        <strain evidence="1">SIG551</strain>
    </source>
</reference>
<evidence type="ECO:0000313" key="2">
    <source>
        <dbReference type="Proteomes" id="UP000754750"/>
    </source>
</evidence>
<dbReference type="EMBL" id="SVNY01000003">
    <property type="protein sequence ID" value="MBE6833431.1"/>
    <property type="molecule type" value="Genomic_DNA"/>
</dbReference>
<dbReference type="RefSeq" id="WP_020072618.1">
    <property type="nucleotide sequence ID" value="NZ_JBKWRC010000002.1"/>
</dbReference>
<comment type="caution">
    <text evidence="1">The sequence shown here is derived from an EMBL/GenBank/DDBJ whole genome shotgun (WGS) entry which is preliminary data.</text>
</comment>
<name>A0A928Q3Z0_9FIRM</name>